<proteinExistence type="predicted"/>
<feature type="transmembrane region" description="Helical" evidence="6">
    <location>
        <begin position="255"/>
        <end position="275"/>
    </location>
</feature>
<keyword evidence="3 6" id="KW-0812">Transmembrane</keyword>
<sequence>MNRPFHLLCLSWLAAIFAAGLGVPPLLGLGLGGLGLGAAVCLGRLNRRWGALLLGLALGFASLAAYHQQVLDPLHPWEGRTAQLTGVVEEVTPGAGEARTVLRVTWPGGPARGVRAQAYLGGSPELRPGDEVSFAATLYLQEQPAQLAQGTPLRAVAAGAISPSGHRQTLTALLSGYREQVRGHITARLPGPEGLVASALVTGDTGLLPSGLREAYARTGISHLLAASGMHLVVLTGMLDRLLALTALTRRQRGVAGMAAAVAFVAFTGFPYSMVRAGIMAVVCRVALLLGRENDSLNALGLAVALILLPNPYAAYSVSLQLSYLATMGLCGLSGPVTGWLSQRFWGRSRYALRERRPGAYALCSALGVTVAASLPTLPVLAQNFGQLSLVSPVVNLLAGPLADLALVLGLCCGLLGFVPGLSLFTSILALGLGWSVGAMNWLAQAFGALPFAAFPLRGWGSLLWLAAAELVALLLAVLRASRRLRRYAACLLAVPLLAGTLAHQALWSGAVELLVPNWGSAVAVACGSQGALLGAPASRYESQQIQAFFQSRGVEELSLVVVRQREDRYADPVRTLEEAFPTVHAVALEQSAGFEASLFGRLRVWAGEDSRLVELQLENLRLAKAFEAVPARAHLLINHQNQLVEAPGMAFPQDSRYFSGTVIPIGGG</sequence>
<dbReference type="InterPro" id="IPR025405">
    <property type="entry name" value="DUF4131"/>
</dbReference>
<keyword evidence="5 6" id="KW-0472">Membrane</keyword>
<organism evidence="9 10">
    <name type="scientific">Candidatus Anaerotruncus excrementipullorum</name>
    <dbReference type="NCBI Taxonomy" id="2838465"/>
    <lineage>
        <taxon>Bacteria</taxon>
        <taxon>Bacillati</taxon>
        <taxon>Bacillota</taxon>
        <taxon>Clostridia</taxon>
        <taxon>Eubacteriales</taxon>
        <taxon>Oscillospiraceae</taxon>
        <taxon>Anaerotruncus</taxon>
    </lineage>
</organism>
<evidence type="ECO:0000256" key="6">
    <source>
        <dbReference type="SAM" id="Phobius"/>
    </source>
</evidence>
<name>A0A9D2B7E0_9FIRM</name>
<feature type="transmembrane region" description="Helical" evidence="6">
    <location>
        <begin position="215"/>
        <end position="235"/>
    </location>
</feature>
<gene>
    <name evidence="9" type="ORF">H9736_07220</name>
</gene>
<feature type="transmembrane region" description="Helical" evidence="6">
    <location>
        <begin position="47"/>
        <end position="66"/>
    </location>
</feature>
<evidence type="ECO:0000313" key="9">
    <source>
        <dbReference type="EMBL" id="HIX66025.1"/>
    </source>
</evidence>
<evidence type="ECO:0000256" key="2">
    <source>
        <dbReference type="ARBA" id="ARBA00022475"/>
    </source>
</evidence>
<reference evidence="9" key="2">
    <citation type="submission" date="2021-04" db="EMBL/GenBank/DDBJ databases">
        <authorList>
            <person name="Gilroy R."/>
        </authorList>
    </citation>
    <scope>NUCLEOTIDE SEQUENCE</scope>
    <source>
        <strain evidence="9">CHK188-5543</strain>
    </source>
</reference>
<feature type="domain" description="DUF4131" evidence="8">
    <location>
        <begin position="25"/>
        <end position="144"/>
    </location>
</feature>
<evidence type="ECO:0000256" key="1">
    <source>
        <dbReference type="ARBA" id="ARBA00004651"/>
    </source>
</evidence>
<evidence type="ECO:0000259" key="7">
    <source>
        <dbReference type="Pfam" id="PF03772"/>
    </source>
</evidence>
<reference evidence="9" key="1">
    <citation type="journal article" date="2021" name="PeerJ">
        <title>Extensive microbial diversity within the chicken gut microbiome revealed by metagenomics and culture.</title>
        <authorList>
            <person name="Gilroy R."/>
            <person name="Ravi A."/>
            <person name="Getino M."/>
            <person name="Pursley I."/>
            <person name="Horton D.L."/>
            <person name="Alikhan N.F."/>
            <person name="Baker D."/>
            <person name="Gharbi K."/>
            <person name="Hall N."/>
            <person name="Watson M."/>
            <person name="Adriaenssens E.M."/>
            <person name="Foster-Nyarko E."/>
            <person name="Jarju S."/>
            <person name="Secka A."/>
            <person name="Antonio M."/>
            <person name="Oren A."/>
            <person name="Chaudhuri R.R."/>
            <person name="La Ragione R."/>
            <person name="Hildebrand F."/>
            <person name="Pallen M.J."/>
        </authorList>
    </citation>
    <scope>NUCLEOTIDE SEQUENCE</scope>
    <source>
        <strain evidence="9">CHK188-5543</strain>
    </source>
</reference>
<dbReference type="PANTHER" id="PTHR30619">
    <property type="entry name" value="DNA INTERNALIZATION/COMPETENCE PROTEIN COMEC/REC2"/>
    <property type="match status" value="1"/>
</dbReference>
<evidence type="ECO:0000256" key="5">
    <source>
        <dbReference type="ARBA" id="ARBA00023136"/>
    </source>
</evidence>
<dbReference type="Proteomes" id="UP000886800">
    <property type="component" value="Unassembled WGS sequence"/>
</dbReference>
<feature type="transmembrane region" description="Helical" evidence="6">
    <location>
        <begin position="361"/>
        <end position="382"/>
    </location>
</feature>
<feature type="transmembrane region" description="Helical" evidence="6">
    <location>
        <begin position="488"/>
        <end position="507"/>
    </location>
</feature>
<evidence type="ECO:0000259" key="8">
    <source>
        <dbReference type="Pfam" id="PF13567"/>
    </source>
</evidence>
<dbReference type="PANTHER" id="PTHR30619:SF1">
    <property type="entry name" value="RECOMBINATION PROTEIN 2"/>
    <property type="match status" value="1"/>
</dbReference>
<evidence type="ECO:0000256" key="3">
    <source>
        <dbReference type="ARBA" id="ARBA00022692"/>
    </source>
</evidence>
<comment type="subcellular location">
    <subcellularLocation>
        <location evidence="1">Cell membrane</location>
        <topology evidence="1">Multi-pass membrane protein</topology>
    </subcellularLocation>
</comment>
<dbReference type="GO" id="GO:0005886">
    <property type="term" value="C:plasma membrane"/>
    <property type="evidence" value="ECO:0007669"/>
    <property type="project" value="UniProtKB-SubCell"/>
</dbReference>
<keyword evidence="4 6" id="KW-1133">Transmembrane helix</keyword>
<feature type="transmembrane region" description="Helical" evidence="6">
    <location>
        <begin position="296"/>
        <end position="316"/>
    </location>
</feature>
<feature type="domain" description="ComEC/Rec2-related protein" evidence="7">
    <location>
        <begin position="200"/>
        <end position="480"/>
    </location>
</feature>
<dbReference type="InterPro" id="IPR004477">
    <property type="entry name" value="ComEC_N"/>
</dbReference>
<dbReference type="EMBL" id="DXES01000160">
    <property type="protein sequence ID" value="HIX66025.1"/>
    <property type="molecule type" value="Genomic_DNA"/>
</dbReference>
<feature type="transmembrane region" description="Helical" evidence="6">
    <location>
        <begin position="424"/>
        <end position="443"/>
    </location>
</feature>
<dbReference type="Pfam" id="PF03772">
    <property type="entry name" value="Competence"/>
    <property type="match status" value="1"/>
</dbReference>
<evidence type="ECO:0000313" key="10">
    <source>
        <dbReference type="Proteomes" id="UP000886800"/>
    </source>
</evidence>
<keyword evidence="2" id="KW-1003">Cell membrane</keyword>
<feature type="transmembrane region" description="Helical" evidence="6">
    <location>
        <begin position="394"/>
        <end position="417"/>
    </location>
</feature>
<dbReference type="AlphaFoldDB" id="A0A9D2B7E0"/>
<dbReference type="NCBIfam" id="TIGR00360">
    <property type="entry name" value="ComEC_N-term"/>
    <property type="match status" value="1"/>
</dbReference>
<feature type="transmembrane region" description="Helical" evidence="6">
    <location>
        <begin position="463"/>
        <end position="481"/>
    </location>
</feature>
<accession>A0A9D2B7E0</accession>
<dbReference type="InterPro" id="IPR052159">
    <property type="entry name" value="Competence_DNA_uptake"/>
</dbReference>
<evidence type="ECO:0000256" key="4">
    <source>
        <dbReference type="ARBA" id="ARBA00022989"/>
    </source>
</evidence>
<feature type="transmembrane region" description="Helical" evidence="6">
    <location>
        <begin position="322"/>
        <end position="341"/>
    </location>
</feature>
<dbReference type="Pfam" id="PF13567">
    <property type="entry name" value="DUF4131"/>
    <property type="match status" value="1"/>
</dbReference>
<comment type="caution">
    <text evidence="9">The sequence shown here is derived from an EMBL/GenBank/DDBJ whole genome shotgun (WGS) entry which is preliminary data.</text>
</comment>
<protein>
    <submittedName>
        <fullName evidence="9">ComEC/Rec2 family competence protein</fullName>
    </submittedName>
</protein>